<comment type="caution">
    <text evidence="2">The sequence shown here is derived from an EMBL/GenBank/DDBJ whole genome shotgun (WGS) entry which is preliminary data.</text>
</comment>
<feature type="transmembrane region" description="Helical" evidence="1">
    <location>
        <begin position="84"/>
        <end position="102"/>
    </location>
</feature>
<keyword evidence="1" id="KW-0812">Transmembrane</keyword>
<organism evidence="2 3">
    <name type="scientific">Aromatoleum diolicum</name>
    <dbReference type="NCBI Taxonomy" id="75796"/>
    <lineage>
        <taxon>Bacteria</taxon>
        <taxon>Pseudomonadati</taxon>
        <taxon>Pseudomonadota</taxon>
        <taxon>Betaproteobacteria</taxon>
        <taxon>Rhodocyclales</taxon>
        <taxon>Rhodocyclaceae</taxon>
        <taxon>Aromatoleum</taxon>
    </lineage>
</organism>
<sequence length="142" mass="15556">MSQISPDSAPVRTGDLGNLVTLTHLIYALHAFAVVTGVVGSATIIGSFVASLPSIVAVVLNYLKRGAVRGTWLESHFRWQIRTFWFALLWIVIALFLVLSFIGIPFALALVAGAGLWVIYRVARGWWNLLDRSGMPMPPPQP</sequence>
<keyword evidence="3" id="KW-1185">Reference proteome</keyword>
<reference evidence="2 3" key="1">
    <citation type="submission" date="2019-12" db="EMBL/GenBank/DDBJ databases">
        <title>Comparative genomics gives insights into the taxonomy of the Azoarcus-Aromatoleum group and reveals separate origins of nif in the plant-associated Azoarcus and non-plant-associated Aromatoleum sub-groups.</title>
        <authorList>
            <person name="Lafos M."/>
            <person name="Maluk M."/>
            <person name="Batista M."/>
            <person name="Junghare M."/>
            <person name="Carmona M."/>
            <person name="Faoro H."/>
            <person name="Cruz L.M."/>
            <person name="Battistoni F."/>
            <person name="De Souza E."/>
            <person name="Pedrosa F."/>
            <person name="Chen W.-M."/>
            <person name="Poole P.S."/>
            <person name="Dixon R.A."/>
            <person name="James E.K."/>
        </authorList>
    </citation>
    <scope>NUCLEOTIDE SEQUENCE [LARGE SCALE GENOMIC DNA]</scope>
    <source>
        <strain evidence="2 3">22Lin</strain>
    </source>
</reference>
<name>A0ABX1QAP5_9RHOO</name>
<feature type="transmembrane region" description="Helical" evidence="1">
    <location>
        <begin position="44"/>
        <end position="63"/>
    </location>
</feature>
<feature type="transmembrane region" description="Helical" evidence="1">
    <location>
        <begin position="16"/>
        <end position="38"/>
    </location>
</feature>
<dbReference type="Proteomes" id="UP000648984">
    <property type="component" value="Unassembled WGS sequence"/>
</dbReference>
<dbReference type="EMBL" id="WTVQ01000007">
    <property type="protein sequence ID" value="NMG74279.1"/>
    <property type="molecule type" value="Genomic_DNA"/>
</dbReference>
<evidence type="ECO:0008006" key="4">
    <source>
        <dbReference type="Google" id="ProtNLM"/>
    </source>
</evidence>
<evidence type="ECO:0000313" key="3">
    <source>
        <dbReference type="Proteomes" id="UP000648984"/>
    </source>
</evidence>
<dbReference type="RefSeq" id="WP_169259434.1">
    <property type="nucleotide sequence ID" value="NZ_WTVQ01000007.1"/>
</dbReference>
<evidence type="ECO:0000256" key="1">
    <source>
        <dbReference type="SAM" id="Phobius"/>
    </source>
</evidence>
<gene>
    <name evidence="2" type="ORF">GPA25_05855</name>
</gene>
<accession>A0ABX1QAP5</accession>
<protein>
    <recommendedName>
        <fullName evidence="4">Transmembrane protein</fullName>
    </recommendedName>
</protein>
<evidence type="ECO:0000313" key="2">
    <source>
        <dbReference type="EMBL" id="NMG74279.1"/>
    </source>
</evidence>
<keyword evidence="1" id="KW-0472">Membrane</keyword>
<keyword evidence="1" id="KW-1133">Transmembrane helix</keyword>
<proteinExistence type="predicted"/>